<dbReference type="Proteomes" id="UP000652761">
    <property type="component" value="Unassembled WGS sequence"/>
</dbReference>
<reference evidence="2" key="1">
    <citation type="submission" date="2017-07" db="EMBL/GenBank/DDBJ databases">
        <title>Taro Niue Genome Assembly and Annotation.</title>
        <authorList>
            <person name="Atibalentja N."/>
            <person name="Keating K."/>
            <person name="Fields C.J."/>
        </authorList>
    </citation>
    <scope>NUCLEOTIDE SEQUENCE</scope>
    <source>
        <strain evidence="2">Niue_2</strain>
        <tissue evidence="2">Leaf</tissue>
    </source>
</reference>
<accession>A0A843W0Q8</accession>
<dbReference type="OrthoDB" id="64220at2759"/>
<gene>
    <name evidence="2" type="ORF">Taro_033078</name>
</gene>
<evidence type="ECO:0000256" key="1">
    <source>
        <dbReference type="SAM" id="MobiDB-lite"/>
    </source>
</evidence>
<evidence type="ECO:0000313" key="2">
    <source>
        <dbReference type="EMBL" id="MQM00348.1"/>
    </source>
</evidence>
<evidence type="ECO:0000313" key="3">
    <source>
        <dbReference type="Proteomes" id="UP000652761"/>
    </source>
</evidence>
<dbReference type="AlphaFoldDB" id="A0A843W0Q8"/>
<sequence length="284" mass="31746">MEGATATSPAPDRASSALIVPVLQQANRHPRRNTVRLLQQLYHRLTKSCRQLKVQSTSMKRRSNPRPPGPLLNGKAPSKHRIRLRHKKKDPRQQNHPQPSHPTIRDKLHGPPVNPKISGRPCVAAEEKAGGRERGVVEMSPVLVFSSAPTLSTYRPTLLFHLRRGYTSCRWHRRRIHPLGLRSSASETTEDGFVVVEDDIHALLEALGYVHGAQIIHAPEPVHGRLSEIEHAGCNLFLDIPSGSKSGFKACALYNNWWPMLTGKDPTKSNICFNRQACISSNIR</sequence>
<dbReference type="EMBL" id="NMUH01002500">
    <property type="protein sequence ID" value="MQM00348.1"/>
    <property type="molecule type" value="Genomic_DNA"/>
</dbReference>
<organism evidence="2 3">
    <name type="scientific">Colocasia esculenta</name>
    <name type="common">Wild taro</name>
    <name type="synonym">Arum esculentum</name>
    <dbReference type="NCBI Taxonomy" id="4460"/>
    <lineage>
        <taxon>Eukaryota</taxon>
        <taxon>Viridiplantae</taxon>
        <taxon>Streptophyta</taxon>
        <taxon>Embryophyta</taxon>
        <taxon>Tracheophyta</taxon>
        <taxon>Spermatophyta</taxon>
        <taxon>Magnoliopsida</taxon>
        <taxon>Liliopsida</taxon>
        <taxon>Araceae</taxon>
        <taxon>Aroideae</taxon>
        <taxon>Colocasieae</taxon>
        <taxon>Colocasia</taxon>
    </lineage>
</organism>
<proteinExistence type="predicted"/>
<protein>
    <submittedName>
        <fullName evidence="2">Uncharacterized protein</fullName>
    </submittedName>
</protein>
<name>A0A843W0Q8_COLES</name>
<keyword evidence="3" id="KW-1185">Reference proteome</keyword>
<feature type="region of interest" description="Disordered" evidence="1">
    <location>
        <begin position="49"/>
        <end position="119"/>
    </location>
</feature>
<feature type="compositionally biased region" description="Basic residues" evidence="1">
    <location>
        <begin position="77"/>
        <end position="90"/>
    </location>
</feature>
<comment type="caution">
    <text evidence="2">The sequence shown here is derived from an EMBL/GenBank/DDBJ whole genome shotgun (WGS) entry which is preliminary data.</text>
</comment>